<dbReference type="InterPro" id="IPR000182">
    <property type="entry name" value="GNAT_dom"/>
</dbReference>
<dbReference type="PANTHER" id="PTHR13355">
    <property type="entry name" value="GLUCOSAMINE 6-PHOSPHATE N-ACETYLTRANSFERASE"/>
    <property type="match status" value="1"/>
</dbReference>
<evidence type="ECO:0000259" key="1">
    <source>
        <dbReference type="PROSITE" id="PS51186"/>
    </source>
</evidence>
<protein>
    <submittedName>
        <fullName evidence="2">Putative GNAT family N-acyltransferase</fullName>
    </submittedName>
</protein>
<gene>
    <name evidence="2" type="ORF">B0H99_11931</name>
</gene>
<keyword evidence="2" id="KW-0808">Transferase</keyword>
<keyword evidence="2" id="KW-0012">Acyltransferase</keyword>
<dbReference type="PROSITE" id="PS51186">
    <property type="entry name" value="GNAT"/>
    <property type="match status" value="1"/>
</dbReference>
<reference evidence="2 3" key="1">
    <citation type="submission" date="2018-03" db="EMBL/GenBank/DDBJ databases">
        <title>Genomic Encyclopedia of Type Strains, Phase III (KMG-III): the genomes of soil and plant-associated and newly described type strains.</title>
        <authorList>
            <person name="Whitman W."/>
        </authorList>
    </citation>
    <scope>NUCLEOTIDE SEQUENCE [LARGE SCALE GENOMIC DNA]</scope>
    <source>
        <strain evidence="2 3">CGMCC 1.12259</strain>
    </source>
</reference>
<feature type="domain" description="N-acetyltransferase" evidence="1">
    <location>
        <begin position="3"/>
        <end position="143"/>
    </location>
</feature>
<dbReference type="RefSeq" id="WP_106534741.1">
    <property type="nucleotide sequence ID" value="NZ_PYAT01000019.1"/>
</dbReference>
<dbReference type="Proteomes" id="UP000242682">
    <property type="component" value="Unassembled WGS sequence"/>
</dbReference>
<comment type="caution">
    <text evidence="2">The sequence shown here is derived from an EMBL/GenBank/DDBJ whole genome shotgun (WGS) entry which is preliminary data.</text>
</comment>
<dbReference type="Pfam" id="PF13673">
    <property type="entry name" value="Acetyltransf_10"/>
    <property type="match status" value="1"/>
</dbReference>
<dbReference type="EMBL" id="PYAT01000019">
    <property type="protein sequence ID" value="PSL26495.1"/>
    <property type="molecule type" value="Genomic_DNA"/>
</dbReference>
<dbReference type="Gene3D" id="3.40.630.30">
    <property type="match status" value="1"/>
</dbReference>
<keyword evidence="3" id="KW-1185">Reference proteome</keyword>
<sequence length="143" mass="16153">MQKVIVATTPLEKEQAMEVRRTVFIEEQGVPAAIEMDANDATAIHFVGYQFTQPIAAGRIREIEPGVGKVERVCVLPEYRGQHVGVQVMEAMEEHARSNGIFKLRLNSQSYAIPFYEKLGYVITSPEFFEADIPHQSMEKNII</sequence>
<dbReference type="SUPFAM" id="SSF55729">
    <property type="entry name" value="Acyl-CoA N-acyltransferases (Nat)"/>
    <property type="match status" value="1"/>
</dbReference>
<name>A0A2P8FXX0_9BACL</name>
<dbReference type="GO" id="GO:0004343">
    <property type="term" value="F:glucosamine 6-phosphate N-acetyltransferase activity"/>
    <property type="evidence" value="ECO:0007669"/>
    <property type="project" value="TreeGrafter"/>
</dbReference>
<organism evidence="2 3">
    <name type="scientific">Planomicrobium soli</name>
    <dbReference type="NCBI Taxonomy" id="1176648"/>
    <lineage>
        <taxon>Bacteria</taxon>
        <taxon>Bacillati</taxon>
        <taxon>Bacillota</taxon>
        <taxon>Bacilli</taxon>
        <taxon>Bacillales</taxon>
        <taxon>Caryophanaceae</taxon>
        <taxon>Planomicrobium</taxon>
    </lineage>
</organism>
<proteinExistence type="predicted"/>
<evidence type="ECO:0000313" key="3">
    <source>
        <dbReference type="Proteomes" id="UP000242682"/>
    </source>
</evidence>
<dbReference type="InterPro" id="IPR039143">
    <property type="entry name" value="GNPNAT1-like"/>
</dbReference>
<dbReference type="AlphaFoldDB" id="A0A2P8FXX0"/>
<dbReference type="PANTHER" id="PTHR13355:SF11">
    <property type="entry name" value="GLUCOSAMINE 6-PHOSPHATE N-ACETYLTRANSFERASE"/>
    <property type="match status" value="1"/>
</dbReference>
<dbReference type="OrthoDB" id="9796171at2"/>
<dbReference type="InterPro" id="IPR016181">
    <property type="entry name" value="Acyl_CoA_acyltransferase"/>
</dbReference>
<evidence type="ECO:0000313" key="2">
    <source>
        <dbReference type="EMBL" id="PSL26495.1"/>
    </source>
</evidence>
<dbReference type="CDD" id="cd04301">
    <property type="entry name" value="NAT_SF"/>
    <property type="match status" value="1"/>
</dbReference>
<accession>A0A2P8FXX0</accession>